<dbReference type="Proteomes" id="UP001144205">
    <property type="component" value="Unassembled WGS sequence"/>
</dbReference>
<dbReference type="InterPro" id="IPR035068">
    <property type="entry name" value="TldD/PmbA_N"/>
</dbReference>
<dbReference type="RefSeq" id="WP_281840273.1">
    <property type="nucleotide sequence ID" value="NZ_BROH01000001.1"/>
</dbReference>
<evidence type="ECO:0000256" key="1">
    <source>
        <dbReference type="ARBA" id="ARBA00005836"/>
    </source>
</evidence>
<evidence type="ECO:0000313" key="5">
    <source>
        <dbReference type="EMBL" id="GKY86307.1"/>
    </source>
</evidence>
<dbReference type="InterPro" id="IPR047657">
    <property type="entry name" value="PmbA"/>
</dbReference>
<dbReference type="Pfam" id="PF19290">
    <property type="entry name" value="PmbA_TldD_2nd"/>
    <property type="match status" value="1"/>
</dbReference>
<evidence type="ECO:0000259" key="4">
    <source>
        <dbReference type="Pfam" id="PF19290"/>
    </source>
</evidence>
<dbReference type="PANTHER" id="PTHR43421">
    <property type="entry name" value="METALLOPROTEASE PMBA"/>
    <property type="match status" value="1"/>
</dbReference>
<dbReference type="EMBL" id="BROH01000001">
    <property type="protein sequence ID" value="GKY86307.1"/>
    <property type="molecule type" value="Genomic_DNA"/>
</dbReference>
<dbReference type="InterPro" id="IPR002510">
    <property type="entry name" value="Metalloprtase-TldD/E_N"/>
</dbReference>
<feature type="domain" description="Metalloprotease TldD/E central" evidence="4">
    <location>
        <begin position="122"/>
        <end position="222"/>
    </location>
</feature>
<dbReference type="SUPFAM" id="SSF111283">
    <property type="entry name" value="Putative modulator of DNA gyrase, PmbA/TldD"/>
    <property type="match status" value="1"/>
</dbReference>
<dbReference type="Gene3D" id="3.30.2290.10">
    <property type="entry name" value="PmbA/TldD superfamily"/>
    <property type="match status" value="1"/>
</dbReference>
<comment type="similarity">
    <text evidence="1">Belongs to the peptidase U62 family.</text>
</comment>
<organism evidence="5 6">
    <name type="scientific">Sinisalibacter aestuarii</name>
    <dbReference type="NCBI Taxonomy" id="2949426"/>
    <lineage>
        <taxon>Bacteria</taxon>
        <taxon>Pseudomonadati</taxon>
        <taxon>Pseudomonadota</taxon>
        <taxon>Alphaproteobacteria</taxon>
        <taxon>Rhodobacterales</taxon>
        <taxon>Roseobacteraceae</taxon>
        <taxon>Sinisalibacter</taxon>
    </lineage>
</organism>
<protein>
    <submittedName>
        <fullName evidence="5">Modulator protein</fullName>
    </submittedName>
</protein>
<dbReference type="InterPro" id="IPR036059">
    <property type="entry name" value="TldD/PmbA_sf"/>
</dbReference>
<dbReference type="InterPro" id="IPR045570">
    <property type="entry name" value="Metalloprtase-TldD/E_cen_dom"/>
</dbReference>
<dbReference type="Pfam" id="PF01523">
    <property type="entry name" value="PmbA_TldD_1st"/>
    <property type="match status" value="1"/>
</dbReference>
<proteinExistence type="inferred from homology"/>
<dbReference type="InterPro" id="IPR045569">
    <property type="entry name" value="Metalloprtase-TldD/E_C"/>
</dbReference>
<sequence>MTISLETLSQQLLDAAKKAGAEAADAIAISGTSLSIDVLKGKLEHAERSEGVDIGLRVLMGRRQASVSASDTSPATIAAMAERAVAMAKEAPEDPTAGLADPSQLARDWDIAALELEDSAPEPAPAALEEDARRAEAAALAVDGVSQVQSTSAGYGRRQLHLAASNGFSGGYARTDRAISLAAISGTGAAMERDYNGESRTFQADLPSPEEIGRIAGERAASRAGANQPPTGTYPVLFDERISSSLIGHLLMAVNGSSIVRGSSYLRDHLGKQVLPENLSLIEDPHRPRISGSRPFDGEGLPTQRRAIVENGILTGWTLDLATARKLGLASTGNAARGTSAPPSPTISNVALTQGSASREDLIRDMGTGLLVTSLIGSTVNPNTGDYSRGASGFWVENGVITRPVNECTIAGNLLDMLLRIVPANDAEPHHSRMVPSLLIEGLMLAGN</sequence>
<gene>
    <name evidence="5" type="primary">pmbA</name>
    <name evidence="5" type="ORF">STA1M1_01760</name>
</gene>
<dbReference type="PANTHER" id="PTHR43421:SF1">
    <property type="entry name" value="METALLOPROTEASE PMBA"/>
    <property type="match status" value="1"/>
</dbReference>
<evidence type="ECO:0000259" key="3">
    <source>
        <dbReference type="Pfam" id="PF19289"/>
    </source>
</evidence>
<accession>A0ABQ5LMR5</accession>
<feature type="domain" description="Metalloprotease TldD/E C-terminal" evidence="3">
    <location>
        <begin position="231"/>
        <end position="447"/>
    </location>
</feature>
<feature type="domain" description="Metalloprotease TldD/E N-terminal" evidence="2">
    <location>
        <begin position="24"/>
        <end position="88"/>
    </location>
</feature>
<name>A0ABQ5LMR5_9RHOB</name>
<reference evidence="5" key="1">
    <citation type="journal article" date="2023" name="Int. J. Syst. Evol. Microbiol.">
        <title>Sinisalibacter aestuarii sp. nov., isolated from estuarine sediment of the Arakawa River.</title>
        <authorList>
            <person name="Arafat S.T."/>
            <person name="Hirano S."/>
            <person name="Sato A."/>
            <person name="Takeuchi K."/>
            <person name="Yasuda T."/>
            <person name="Terahara T."/>
            <person name="Hamada M."/>
            <person name="Kobayashi T."/>
        </authorList>
    </citation>
    <scope>NUCLEOTIDE SEQUENCE</scope>
    <source>
        <strain evidence="5">B-399</strain>
    </source>
</reference>
<keyword evidence="6" id="KW-1185">Reference proteome</keyword>
<comment type="caution">
    <text evidence="5">The sequence shown here is derived from an EMBL/GenBank/DDBJ whole genome shotgun (WGS) entry which is preliminary data.</text>
</comment>
<evidence type="ECO:0000259" key="2">
    <source>
        <dbReference type="Pfam" id="PF01523"/>
    </source>
</evidence>
<evidence type="ECO:0000313" key="6">
    <source>
        <dbReference type="Proteomes" id="UP001144205"/>
    </source>
</evidence>
<dbReference type="Pfam" id="PF19289">
    <property type="entry name" value="PmbA_TldD_3rd"/>
    <property type="match status" value="1"/>
</dbReference>